<dbReference type="Proteomes" id="UP000332933">
    <property type="component" value="Unassembled WGS sequence"/>
</dbReference>
<keyword evidence="1" id="KW-0812">Transmembrane</keyword>
<keyword evidence="1" id="KW-1133">Transmembrane helix</keyword>
<dbReference type="PANTHER" id="PTHR22538:SF1">
    <property type="entry name" value="VWFD DOMAIN-CONTAINING PROTEIN"/>
    <property type="match status" value="1"/>
</dbReference>
<dbReference type="PANTHER" id="PTHR22538">
    <property type="entry name" value="CILIA- AND FLAGELLA-ASSOCIATED PROTEIN 74"/>
    <property type="match status" value="1"/>
</dbReference>
<feature type="transmembrane region" description="Helical" evidence="1">
    <location>
        <begin position="61"/>
        <end position="84"/>
    </location>
</feature>
<evidence type="ECO:0000313" key="2">
    <source>
        <dbReference type="EMBL" id="KAF0699090.1"/>
    </source>
</evidence>
<evidence type="ECO:0000256" key="1">
    <source>
        <dbReference type="SAM" id="Phobius"/>
    </source>
</evidence>
<keyword evidence="4" id="KW-1185">Reference proteome</keyword>
<keyword evidence="1" id="KW-0472">Membrane</keyword>
<evidence type="ECO:0000313" key="3">
    <source>
        <dbReference type="EMBL" id="VFT87200.1"/>
    </source>
</evidence>
<organism evidence="3 4">
    <name type="scientific">Aphanomyces stellatus</name>
    <dbReference type="NCBI Taxonomy" id="120398"/>
    <lineage>
        <taxon>Eukaryota</taxon>
        <taxon>Sar</taxon>
        <taxon>Stramenopiles</taxon>
        <taxon>Oomycota</taxon>
        <taxon>Saprolegniomycetes</taxon>
        <taxon>Saprolegniales</taxon>
        <taxon>Verrucalvaceae</taxon>
        <taxon>Aphanomyces</taxon>
    </lineage>
</organism>
<proteinExistence type="predicted"/>
<dbReference type="OrthoDB" id="95392at2759"/>
<reference evidence="2" key="2">
    <citation type="submission" date="2019-06" db="EMBL/GenBank/DDBJ databases">
        <title>Genomics analysis of Aphanomyces spp. identifies a new class of oomycete effector associated with host adaptation.</title>
        <authorList>
            <person name="Gaulin E."/>
        </authorList>
    </citation>
    <scope>NUCLEOTIDE SEQUENCE</scope>
    <source>
        <strain evidence="2">CBS 578.67</strain>
    </source>
</reference>
<sequence length="614" mass="65795">MPSITMPTDEASPKQRAFASLAATPSTPTTTGNGRSTSHPPPLFSLHAIHTSIGGRKGGRFAWFVVGLALVCLASISAAVALAVHKAHTRHGNMVSALQQSAGLKIQLVLKQETMRFAGGVDRAIVYAIPKQVIPSTRLQFDATMVLANSQTNQTSIYTFVDDIGYVATRTNAGDNFVTCIDPSQLPALDLIQTSLAQASELDQVVVAAREGDNPTPLACEGTWLRTSLMGETFFVCKSTTDRLVSMDSQDFRLTFDYVDNVSTFPTMEAPVDVHGNVPTCKRLSSSLVTLAKSWTQHATEAVQALAGAPRQGALSPTNSCGCSMPKKKPCLFVHGLGFPIPLRPTPLDPFYWGFIHRHAPCCSSVKFIHLDTFRMGWDDPALQRQFCDVALDMSGSTDNHTLGEMILVSHSMGNSIVAGAFATNTCVPPSDTTTNDINDDGDSPANKVTWVSLSAAMQGSKGINVMMRQCATNPFLKDPLSMVGVCPPSPAFVSMQHMATAPDGLQAKLLAAIDARVKYATHVMCGTSPTGLMSIYSPILLAMSKWFKPDAIDDGMVDVNSCMAGFDADAFGSSSTDKLFKGPINHADTSFRNGDAWIGGDDRKPIKWFTCAL</sequence>
<accession>A0A485KQK0</accession>
<dbReference type="EMBL" id="VJMH01005198">
    <property type="protein sequence ID" value="KAF0699090.1"/>
    <property type="molecule type" value="Genomic_DNA"/>
</dbReference>
<gene>
    <name evidence="3" type="primary">Aste57867_10326</name>
    <name evidence="2" type="ORF">As57867_010286</name>
    <name evidence="3" type="ORF">ASTE57867_10326</name>
</gene>
<reference evidence="3 4" key="1">
    <citation type="submission" date="2019-03" db="EMBL/GenBank/DDBJ databases">
        <authorList>
            <person name="Gaulin E."/>
            <person name="Dumas B."/>
        </authorList>
    </citation>
    <scope>NUCLEOTIDE SEQUENCE [LARGE SCALE GENOMIC DNA]</scope>
    <source>
        <strain evidence="3">CBS 568.67</strain>
    </source>
</reference>
<protein>
    <submittedName>
        <fullName evidence="3">Aste57867_10326 protein</fullName>
    </submittedName>
</protein>
<name>A0A485KQK0_9STRA</name>
<dbReference type="AlphaFoldDB" id="A0A485KQK0"/>
<dbReference type="EMBL" id="CAADRA010005219">
    <property type="protein sequence ID" value="VFT87200.1"/>
    <property type="molecule type" value="Genomic_DNA"/>
</dbReference>
<evidence type="ECO:0000313" key="4">
    <source>
        <dbReference type="Proteomes" id="UP000332933"/>
    </source>
</evidence>